<dbReference type="Gene3D" id="3.40.50.10300">
    <property type="entry name" value="CoaB-like"/>
    <property type="match status" value="1"/>
</dbReference>
<dbReference type="Gene3D" id="3.40.50.1950">
    <property type="entry name" value="Flavin prenyltransferase-like"/>
    <property type="match status" value="1"/>
</dbReference>
<feature type="non-terminal residue" evidence="2">
    <location>
        <position position="1"/>
    </location>
</feature>
<dbReference type="GO" id="GO:0004633">
    <property type="term" value="F:phosphopantothenoylcysteine decarboxylase activity"/>
    <property type="evidence" value="ECO:0007669"/>
    <property type="project" value="InterPro"/>
</dbReference>
<accession>X0UUV4</accession>
<comment type="caution">
    <text evidence="2">The sequence shown here is derived from an EMBL/GenBank/DDBJ whole genome shotgun (WGS) entry which is preliminary data.</text>
</comment>
<dbReference type="Pfam" id="PF04127">
    <property type="entry name" value="DFP"/>
    <property type="match status" value="1"/>
</dbReference>
<feature type="domain" description="DNA/pantothenate metabolism flavoprotein C-terminal" evidence="1">
    <location>
        <begin position="52"/>
        <end position="260"/>
    </location>
</feature>
<protein>
    <recommendedName>
        <fullName evidence="1">DNA/pantothenate metabolism flavoprotein C-terminal domain-containing protein</fullName>
    </recommendedName>
</protein>
<dbReference type="InterPro" id="IPR005252">
    <property type="entry name" value="CoaBC"/>
</dbReference>
<evidence type="ECO:0000259" key="1">
    <source>
        <dbReference type="Pfam" id="PF04127"/>
    </source>
</evidence>
<reference evidence="2" key="1">
    <citation type="journal article" date="2014" name="Front. Microbiol.">
        <title>High frequency of phylogenetically diverse reductive dehalogenase-homologous genes in deep subseafloor sedimentary metagenomes.</title>
        <authorList>
            <person name="Kawai M."/>
            <person name="Futagami T."/>
            <person name="Toyoda A."/>
            <person name="Takaki Y."/>
            <person name="Nishi S."/>
            <person name="Hori S."/>
            <person name="Arai W."/>
            <person name="Tsubouchi T."/>
            <person name="Morono Y."/>
            <person name="Uchiyama I."/>
            <person name="Ito T."/>
            <person name="Fujiyama A."/>
            <person name="Inagaki F."/>
            <person name="Takami H."/>
        </authorList>
    </citation>
    <scope>NUCLEOTIDE SEQUENCE</scope>
    <source>
        <strain evidence="2">Expedition CK06-06</strain>
    </source>
</reference>
<dbReference type="GO" id="GO:0015941">
    <property type="term" value="P:pantothenate catabolic process"/>
    <property type="evidence" value="ECO:0007669"/>
    <property type="project" value="InterPro"/>
</dbReference>
<evidence type="ECO:0000313" key="2">
    <source>
        <dbReference type="EMBL" id="GAG04078.1"/>
    </source>
</evidence>
<dbReference type="EMBL" id="BARS01020161">
    <property type="protein sequence ID" value="GAG04078.1"/>
    <property type="molecule type" value="Genomic_DNA"/>
</dbReference>
<dbReference type="InterPro" id="IPR035929">
    <property type="entry name" value="CoaB-like_sf"/>
</dbReference>
<name>X0UUV4_9ZZZZ</name>
<organism evidence="2">
    <name type="scientific">marine sediment metagenome</name>
    <dbReference type="NCBI Taxonomy" id="412755"/>
    <lineage>
        <taxon>unclassified sequences</taxon>
        <taxon>metagenomes</taxon>
        <taxon>ecological metagenomes</taxon>
    </lineage>
</organism>
<dbReference type="SUPFAM" id="SSF102645">
    <property type="entry name" value="CoaB-like"/>
    <property type="match status" value="1"/>
</dbReference>
<dbReference type="NCBIfam" id="TIGR00521">
    <property type="entry name" value="coaBC_dfp"/>
    <property type="match status" value="1"/>
</dbReference>
<dbReference type="AlphaFoldDB" id="X0UUV4"/>
<dbReference type="SUPFAM" id="SSF52507">
    <property type="entry name" value="Homo-oligomeric flavin-containing Cys decarboxylases, HFCD"/>
    <property type="match status" value="1"/>
</dbReference>
<proteinExistence type="predicted"/>
<dbReference type="InterPro" id="IPR036551">
    <property type="entry name" value="Flavin_trans-like"/>
</dbReference>
<gene>
    <name evidence="2" type="ORF">S01H1_32550</name>
</gene>
<dbReference type="GO" id="GO:0015937">
    <property type="term" value="P:coenzyme A biosynthetic process"/>
    <property type="evidence" value="ECO:0007669"/>
    <property type="project" value="InterPro"/>
</dbReference>
<sequence>ANTDRLRQHYWVIVEPEVGRLACGEEGVGRLADPADILLAVEEALAGAPKDLSGVSILVSAGPTCEPIDPVRYITNRSSGKMGYAIAEEAAVRGAQVTLISGPTNLSAPKNTQLVPVTTVREMSDAVTEHVVRANVFISAAAPADFTPAHVQNQKVKKSAHWTLELDKAEDILAQVGAHKGNTILVGFAAETQNLEQYAAEKLETKNLDLIVANDVSAQGDVFGSDTNQVTLISRGGEKVEWPRMSKREVANSILDYVRKNLLEDVS</sequence>
<dbReference type="GO" id="GO:0004632">
    <property type="term" value="F:phosphopantothenate--cysteine ligase activity"/>
    <property type="evidence" value="ECO:0007669"/>
    <property type="project" value="InterPro"/>
</dbReference>
<dbReference type="GO" id="GO:0010181">
    <property type="term" value="F:FMN binding"/>
    <property type="evidence" value="ECO:0007669"/>
    <property type="project" value="InterPro"/>
</dbReference>
<dbReference type="InterPro" id="IPR007085">
    <property type="entry name" value="DNA/pantothenate-metab_flavo_C"/>
</dbReference>